<evidence type="ECO:0000313" key="6">
    <source>
        <dbReference type="EMBL" id="WPU63928.1"/>
    </source>
</evidence>
<dbReference type="PANTHER" id="PTHR30126:SF40">
    <property type="entry name" value="HTH-TYPE TRANSCRIPTIONAL REGULATOR GLTR"/>
    <property type="match status" value="1"/>
</dbReference>
<comment type="similarity">
    <text evidence="1">Belongs to the LysR transcriptional regulatory family.</text>
</comment>
<sequence>MKWTDLSLSALQYFTDTIDLASLTLAAEKNHISRPAISQAIRRMENLLGYELIIHAKNRLELTDEGRVFYQKAKKSLEAFNTELAGLNAAPEMSIACSATIAEYFVLPALKKMKLGKVRIQIGTSAKVRQLVTDGEAQLGLIINDNKTFGFGSKVIAKGHFVLQSKSGKFSGPLITTENRPEVNHLFKSLNKQNKDLEQYIQVESWSVCRKTMETLGGTCLVPDLIDLHGFKQVRDIKYSFPYDMLAIFKNQNTLSKAELDLLEKLKI</sequence>
<dbReference type="EMBL" id="CP139487">
    <property type="protein sequence ID" value="WPU63928.1"/>
    <property type="molecule type" value="Genomic_DNA"/>
</dbReference>
<evidence type="ECO:0000256" key="4">
    <source>
        <dbReference type="ARBA" id="ARBA00023163"/>
    </source>
</evidence>
<keyword evidence="3" id="KW-0238">DNA-binding</keyword>
<organism evidence="6 7">
    <name type="scientific">Peredibacter starrii</name>
    <dbReference type="NCBI Taxonomy" id="28202"/>
    <lineage>
        <taxon>Bacteria</taxon>
        <taxon>Pseudomonadati</taxon>
        <taxon>Bdellovibrionota</taxon>
        <taxon>Bacteriovoracia</taxon>
        <taxon>Bacteriovoracales</taxon>
        <taxon>Bacteriovoracaceae</taxon>
        <taxon>Peredibacter</taxon>
    </lineage>
</organism>
<name>A0AAX4HKY1_9BACT</name>
<evidence type="ECO:0000256" key="1">
    <source>
        <dbReference type="ARBA" id="ARBA00009437"/>
    </source>
</evidence>
<accession>A0AAX4HKY1</accession>
<dbReference type="RefSeq" id="WP_321391595.1">
    <property type="nucleotide sequence ID" value="NZ_CP139487.1"/>
</dbReference>
<dbReference type="PANTHER" id="PTHR30126">
    <property type="entry name" value="HTH-TYPE TRANSCRIPTIONAL REGULATOR"/>
    <property type="match status" value="1"/>
</dbReference>
<dbReference type="Gene3D" id="1.10.10.10">
    <property type="entry name" value="Winged helix-like DNA-binding domain superfamily/Winged helix DNA-binding domain"/>
    <property type="match status" value="1"/>
</dbReference>
<keyword evidence="2" id="KW-0805">Transcription regulation</keyword>
<dbReference type="AlphaFoldDB" id="A0AAX4HKY1"/>
<dbReference type="Pfam" id="PF00126">
    <property type="entry name" value="HTH_1"/>
    <property type="match status" value="1"/>
</dbReference>
<dbReference type="InterPro" id="IPR000847">
    <property type="entry name" value="LysR_HTH_N"/>
</dbReference>
<feature type="domain" description="HTH lysR-type" evidence="5">
    <location>
        <begin position="6"/>
        <end position="63"/>
    </location>
</feature>
<reference evidence="6 7" key="1">
    <citation type="submission" date="2023-11" db="EMBL/GenBank/DDBJ databases">
        <title>Peredibacter starrii A3.12.</title>
        <authorList>
            <person name="Mitchell R.J."/>
        </authorList>
    </citation>
    <scope>NUCLEOTIDE SEQUENCE [LARGE SCALE GENOMIC DNA]</scope>
    <source>
        <strain evidence="6 7">A3.12</strain>
    </source>
</reference>
<dbReference type="GO" id="GO:0003700">
    <property type="term" value="F:DNA-binding transcription factor activity"/>
    <property type="evidence" value="ECO:0007669"/>
    <property type="project" value="InterPro"/>
</dbReference>
<dbReference type="GO" id="GO:0000976">
    <property type="term" value="F:transcription cis-regulatory region binding"/>
    <property type="evidence" value="ECO:0007669"/>
    <property type="project" value="TreeGrafter"/>
</dbReference>
<dbReference type="Proteomes" id="UP001324634">
    <property type="component" value="Chromosome"/>
</dbReference>
<keyword evidence="7" id="KW-1185">Reference proteome</keyword>
<evidence type="ECO:0000256" key="3">
    <source>
        <dbReference type="ARBA" id="ARBA00023125"/>
    </source>
</evidence>
<dbReference type="InterPro" id="IPR036390">
    <property type="entry name" value="WH_DNA-bd_sf"/>
</dbReference>
<dbReference type="KEGG" id="psti:SOO65_14630"/>
<dbReference type="PROSITE" id="PS50931">
    <property type="entry name" value="HTH_LYSR"/>
    <property type="match status" value="1"/>
</dbReference>
<keyword evidence="4" id="KW-0804">Transcription</keyword>
<evidence type="ECO:0000256" key="2">
    <source>
        <dbReference type="ARBA" id="ARBA00023015"/>
    </source>
</evidence>
<proteinExistence type="inferred from homology"/>
<gene>
    <name evidence="6" type="ORF">SOO65_14630</name>
</gene>
<protein>
    <submittedName>
        <fullName evidence="6">LysR family transcriptional regulator</fullName>
    </submittedName>
</protein>
<evidence type="ECO:0000259" key="5">
    <source>
        <dbReference type="PROSITE" id="PS50931"/>
    </source>
</evidence>
<dbReference type="SUPFAM" id="SSF46785">
    <property type="entry name" value="Winged helix' DNA-binding domain"/>
    <property type="match status" value="1"/>
</dbReference>
<evidence type="ECO:0000313" key="7">
    <source>
        <dbReference type="Proteomes" id="UP001324634"/>
    </source>
</evidence>
<dbReference type="InterPro" id="IPR036388">
    <property type="entry name" value="WH-like_DNA-bd_sf"/>
</dbReference>